<gene>
    <name evidence="2" type="ORF">N475_14785</name>
</gene>
<dbReference type="STRING" id="43657.S4054249_21825"/>
<comment type="caution">
    <text evidence="2">The sequence shown here is derived from an EMBL/GenBank/DDBJ whole genome shotgun (WGS) entry which is preliminary data.</text>
</comment>
<accession>A0A166WZK4</accession>
<dbReference type="Proteomes" id="UP000076643">
    <property type="component" value="Unassembled WGS sequence"/>
</dbReference>
<evidence type="ECO:0000313" key="2">
    <source>
        <dbReference type="EMBL" id="KZN39074.1"/>
    </source>
</evidence>
<dbReference type="PATRIC" id="fig|1365250.3.peg.2187"/>
<keyword evidence="3" id="KW-1185">Reference proteome</keyword>
<sequence>MYKINFLAFLILFLFIGPVSAKEQSARVFVNGPERVCWFNSSKYSEGALIKQFDQLYICSHKYSNQPDSPLVWLQMNENGDIKRLDLRGKIRVH</sequence>
<organism evidence="2 3">
    <name type="scientific">Pseudoalteromonas luteoviolacea DSM 6061</name>
    <dbReference type="NCBI Taxonomy" id="1365250"/>
    <lineage>
        <taxon>Bacteria</taxon>
        <taxon>Pseudomonadati</taxon>
        <taxon>Pseudomonadota</taxon>
        <taxon>Gammaproteobacteria</taxon>
        <taxon>Alteromonadales</taxon>
        <taxon>Pseudoalteromonadaceae</taxon>
        <taxon>Pseudoalteromonas</taxon>
    </lineage>
</organism>
<dbReference type="AlphaFoldDB" id="A0A166WZK4"/>
<name>A0A166WZK4_9GAMM</name>
<dbReference type="InterPro" id="IPR009971">
    <property type="entry name" value="DUF1496"/>
</dbReference>
<protein>
    <recommendedName>
        <fullName evidence="4">DUF1496 domain-containing protein</fullName>
    </recommendedName>
</protein>
<evidence type="ECO:0008006" key="4">
    <source>
        <dbReference type="Google" id="ProtNLM"/>
    </source>
</evidence>
<feature type="signal peptide" evidence="1">
    <location>
        <begin position="1"/>
        <end position="21"/>
    </location>
</feature>
<reference evidence="2 3" key="1">
    <citation type="submission" date="2013-07" db="EMBL/GenBank/DDBJ databases">
        <title>Comparative Genomic and Metabolomic Analysis of Twelve Strains of Pseudoalteromonas luteoviolacea.</title>
        <authorList>
            <person name="Vynne N.G."/>
            <person name="Mansson M."/>
            <person name="Gram L."/>
        </authorList>
    </citation>
    <scope>NUCLEOTIDE SEQUENCE [LARGE SCALE GENOMIC DNA]</scope>
    <source>
        <strain evidence="2 3">DSM 6061</strain>
    </source>
</reference>
<dbReference type="Pfam" id="PF07383">
    <property type="entry name" value="DUF1496"/>
    <property type="match status" value="1"/>
</dbReference>
<keyword evidence="1" id="KW-0732">Signal</keyword>
<evidence type="ECO:0000256" key="1">
    <source>
        <dbReference type="SAM" id="SignalP"/>
    </source>
</evidence>
<feature type="chain" id="PRO_5007882060" description="DUF1496 domain-containing protein" evidence="1">
    <location>
        <begin position="22"/>
        <end position="94"/>
    </location>
</feature>
<dbReference type="EMBL" id="AUYB01000100">
    <property type="protein sequence ID" value="KZN39074.1"/>
    <property type="molecule type" value="Genomic_DNA"/>
</dbReference>
<proteinExistence type="predicted"/>
<evidence type="ECO:0000313" key="3">
    <source>
        <dbReference type="Proteomes" id="UP000076643"/>
    </source>
</evidence>